<proteinExistence type="predicted"/>
<reference evidence="1 2" key="1">
    <citation type="submission" date="2018-04" db="EMBL/GenBank/DDBJ databases">
        <authorList>
            <person name="Zhang X."/>
            <person name="Yuan J."/>
            <person name="Li F."/>
            <person name="Xiang J."/>
        </authorList>
    </citation>
    <scope>NUCLEOTIDE SEQUENCE [LARGE SCALE GENOMIC DNA]</scope>
    <source>
        <tissue evidence="1">Muscle</tissue>
    </source>
</reference>
<dbReference type="Proteomes" id="UP000283509">
    <property type="component" value="Unassembled WGS sequence"/>
</dbReference>
<keyword evidence="2" id="KW-1185">Reference proteome</keyword>
<dbReference type="OrthoDB" id="6379917at2759"/>
<name>A0A3R7N1X2_PENVA</name>
<comment type="caution">
    <text evidence="1">The sequence shown here is derived from an EMBL/GenBank/DDBJ whole genome shotgun (WGS) entry which is preliminary data.</text>
</comment>
<gene>
    <name evidence="1" type="ORF">C7M84_006438</name>
</gene>
<reference evidence="1 2" key="2">
    <citation type="submission" date="2019-01" db="EMBL/GenBank/DDBJ databases">
        <title>The decoding of complex shrimp genome reveals the adaptation for benthos swimmer, frequently molting mechanism and breeding impact on genome.</title>
        <authorList>
            <person name="Sun Y."/>
            <person name="Gao Y."/>
            <person name="Yu Y."/>
        </authorList>
    </citation>
    <scope>NUCLEOTIDE SEQUENCE [LARGE SCALE GENOMIC DNA]</scope>
    <source>
        <tissue evidence="1">Muscle</tissue>
    </source>
</reference>
<sequence length="249" mass="27901">MVIRDESLFFKIKTKTGFVDAEKLQELLFKELAECVEKTKVEGARYKSATCACSSQSHAVCQDWKEKFGLKSFHIKRVAVKYSDELEGKALWSGYQLLLSKLLEELASTDTFDGFFISNQVIYKKKPEKEANLLSPFVLLQAIHRADPAGERHHEGYRIQEGDTAPLLSRQQENQYPQSQSAAAASSKLRPLDRSVGVKIKGTRQTITGVHMRDETLRDSNARLHCLSGRDRSSSLARKVALAALVLVG</sequence>
<evidence type="ECO:0000313" key="2">
    <source>
        <dbReference type="Proteomes" id="UP000283509"/>
    </source>
</evidence>
<protein>
    <submittedName>
        <fullName evidence="1">Uncharacterized protein</fullName>
    </submittedName>
</protein>
<organism evidence="1 2">
    <name type="scientific">Penaeus vannamei</name>
    <name type="common">Whiteleg shrimp</name>
    <name type="synonym">Litopenaeus vannamei</name>
    <dbReference type="NCBI Taxonomy" id="6689"/>
    <lineage>
        <taxon>Eukaryota</taxon>
        <taxon>Metazoa</taxon>
        <taxon>Ecdysozoa</taxon>
        <taxon>Arthropoda</taxon>
        <taxon>Crustacea</taxon>
        <taxon>Multicrustacea</taxon>
        <taxon>Malacostraca</taxon>
        <taxon>Eumalacostraca</taxon>
        <taxon>Eucarida</taxon>
        <taxon>Decapoda</taxon>
        <taxon>Dendrobranchiata</taxon>
        <taxon>Penaeoidea</taxon>
        <taxon>Penaeidae</taxon>
        <taxon>Penaeus</taxon>
    </lineage>
</organism>
<evidence type="ECO:0000313" key="1">
    <source>
        <dbReference type="EMBL" id="ROT75039.1"/>
    </source>
</evidence>
<accession>A0A3R7N1X2</accession>
<dbReference type="EMBL" id="QCYY01001816">
    <property type="protein sequence ID" value="ROT75039.1"/>
    <property type="molecule type" value="Genomic_DNA"/>
</dbReference>
<dbReference type="AlphaFoldDB" id="A0A3R7N1X2"/>